<reference evidence="2" key="1">
    <citation type="submission" date="2018-05" db="EMBL/GenBank/DDBJ databases">
        <authorList>
            <person name="Lanie J.A."/>
            <person name="Ng W.-L."/>
            <person name="Kazmierczak K.M."/>
            <person name="Andrzejewski T.M."/>
            <person name="Davidsen T.M."/>
            <person name="Wayne K.J."/>
            <person name="Tettelin H."/>
            <person name="Glass J.I."/>
            <person name="Rusch D."/>
            <person name="Podicherti R."/>
            <person name="Tsui H.-C.T."/>
            <person name="Winkler M.E."/>
        </authorList>
    </citation>
    <scope>NUCLEOTIDE SEQUENCE</scope>
</reference>
<dbReference type="InterPro" id="IPR029055">
    <property type="entry name" value="Ntn_hydrolases_N"/>
</dbReference>
<dbReference type="EMBL" id="UINC01041926">
    <property type="protein sequence ID" value="SVB43853.1"/>
    <property type="molecule type" value="Genomic_DNA"/>
</dbReference>
<comment type="similarity">
    <text evidence="1">Belongs to the peptidase S45 family.</text>
</comment>
<dbReference type="GO" id="GO:0017000">
    <property type="term" value="P:antibiotic biosynthetic process"/>
    <property type="evidence" value="ECO:0007669"/>
    <property type="project" value="InterPro"/>
</dbReference>
<feature type="non-terminal residue" evidence="2">
    <location>
        <position position="156"/>
    </location>
</feature>
<proteinExistence type="inferred from homology"/>
<protein>
    <recommendedName>
        <fullName evidence="3">Penicillin acylase family protein</fullName>
    </recommendedName>
</protein>
<evidence type="ECO:0000256" key="1">
    <source>
        <dbReference type="ARBA" id="ARBA00006586"/>
    </source>
</evidence>
<dbReference type="Pfam" id="PF01804">
    <property type="entry name" value="Penicil_amidase"/>
    <property type="match status" value="1"/>
</dbReference>
<dbReference type="SUPFAM" id="SSF56235">
    <property type="entry name" value="N-terminal nucleophile aminohydrolases (Ntn hydrolases)"/>
    <property type="match status" value="1"/>
</dbReference>
<accession>A0A382E1P1</accession>
<organism evidence="2">
    <name type="scientific">marine metagenome</name>
    <dbReference type="NCBI Taxonomy" id="408172"/>
    <lineage>
        <taxon>unclassified sequences</taxon>
        <taxon>metagenomes</taxon>
        <taxon>ecological metagenomes</taxon>
    </lineage>
</organism>
<dbReference type="Gene3D" id="1.10.439.10">
    <property type="entry name" value="Penicillin Amidohydrolase, domain 1"/>
    <property type="match status" value="1"/>
</dbReference>
<dbReference type="AlphaFoldDB" id="A0A382E1P1"/>
<sequence>MIGLEEIKAAVPQLDGKIDLPGLADPVEVYRDRYGIPHIRAGSEGDAFFAQGFVTAQDRLWHMEYDRLRGVGRWAEVVGPSALDQDKMMRKFRLEASARADYQAVGERTKRMMDRYAEGVNAFIETCSVLPVEYQLAGISPEPWQPWDGLVIYKVR</sequence>
<dbReference type="PANTHER" id="PTHR34218:SF4">
    <property type="entry name" value="ACYL-HOMOSERINE LACTONE ACYLASE QUIP"/>
    <property type="match status" value="1"/>
</dbReference>
<gene>
    <name evidence="2" type="ORF">METZ01_LOCUS196707</name>
</gene>
<dbReference type="InterPro" id="IPR002692">
    <property type="entry name" value="S45"/>
</dbReference>
<evidence type="ECO:0000313" key="2">
    <source>
        <dbReference type="EMBL" id="SVB43853.1"/>
    </source>
</evidence>
<name>A0A382E1P1_9ZZZZ</name>
<dbReference type="PANTHER" id="PTHR34218">
    <property type="entry name" value="PEPTIDASE S45 PENICILLIN AMIDASE"/>
    <property type="match status" value="1"/>
</dbReference>
<dbReference type="GO" id="GO:0016811">
    <property type="term" value="F:hydrolase activity, acting on carbon-nitrogen (but not peptide) bonds, in linear amides"/>
    <property type="evidence" value="ECO:0007669"/>
    <property type="project" value="InterPro"/>
</dbReference>
<evidence type="ECO:0008006" key="3">
    <source>
        <dbReference type="Google" id="ProtNLM"/>
    </source>
</evidence>
<dbReference type="InterPro" id="IPR023343">
    <property type="entry name" value="Penicillin_amidase_dom1"/>
</dbReference>